<sequence length="371" mass="41252">MIAKESAALRAAFKDDDPKRHRNVVKLMFMHMLGYPTHFGQMECVKLIAASGFPEKRMGYLGFMLLLDEKQELLMLVTNSIKKYPNFVLHCLIVLSICLDVLIFQVLAMSLTHWCVSSTKMPPLSDFNNANQFTVGVALCAFANLCSSEMASDLATEVAKLLKNGNPYIRKKAAVCCVRVIRKVPEFGEGLLNPAVALLADKHHGVLVAALKLCIVLCQTSDTLLEQMRKETPSLVQILKNLLTSEYRAEYDVIGIADPLLQIEILRLLRILGRGDTDSSDIMSDVLAQVITNTDASKVPGSAILYECVQTVMHVEATQGLRVLAINVLGRFLSNSDNNIRYVALNMLLKIIPVDFQAIQRHRSTIMECLQ</sequence>
<protein>
    <recommendedName>
        <fullName evidence="6">Clathrin/coatomer adaptor adaptin-like N-terminal domain-containing protein</fullName>
    </recommendedName>
</protein>
<feature type="non-terminal residue" evidence="7">
    <location>
        <position position="1"/>
    </location>
</feature>
<keyword evidence="8" id="KW-1185">Reference proteome</keyword>
<evidence type="ECO:0000256" key="2">
    <source>
        <dbReference type="ARBA" id="ARBA00022448"/>
    </source>
</evidence>
<evidence type="ECO:0000256" key="4">
    <source>
        <dbReference type="ARBA" id="ARBA00023136"/>
    </source>
</evidence>
<dbReference type="OrthoDB" id="28053at2759"/>
<dbReference type="InterPro" id="IPR016024">
    <property type="entry name" value="ARM-type_fold"/>
</dbReference>
<gene>
    <name evidence="7" type="ORF">GOP47_0022526</name>
</gene>
<comment type="caution">
    <text evidence="7">The sequence shown here is derived from an EMBL/GenBank/DDBJ whole genome shotgun (WGS) entry which is preliminary data.</text>
</comment>
<reference evidence="7" key="1">
    <citation type="submission" date="2021-01" db="EMBL/GenBank/DDBJ databases">
        <title>Adiantum capillus-veneris genome.</title>
        <authorList>
            <person name="Fang Y."/>
            <person name="Liao Q."/>
        </authorList>
    </citation>
    <scope>NUCLEOTIDE SEQUENCE</scope>
    <source>
        <strain evidence="7">H3</strain>
        <tissue evidence="7">Leaf</tissue>
    </source>
</reference>
<dbReference type="Pfam" id="PF01602">
    <property type="entry name" value="Adaptin_N"/>
    <property type="match status" value="2"/>
</dbReference>
<feature type="transmembrane region" description="Helical" evidence="5">
    <location>
        <begin position="87"/>
        <end position="111"/>
    </location>
</feature>
<dbReference type="InterPro" id="IPR011989">
    <property type="entry name" value="ARM-like"/>
</dbReference>
<dbReference type="GO" id="GO:0030117">
    <property type="term" value="C:membrane coat"/>
    <property type="evidence" value="ECO:0007669"/>
    <property type="project" value="InterPro"/>
</dbReference>
<keyword evidence="5" id="KW-0812">Transmembrane</keyword>
<evidence type="ECO:0000256" key="3">
    <source>
        <dbReference type="ARBA" id="ARBA00022927"/>
    </source>
</evidence>
<accession>A0A9D4Z646</accession>
<keyword evidence="3" id="KW-0653">Protein transport</keyword>
<keyword evidence="2" id="KW-0813">Transport</keyword>
<organism evidence="7 8">
    <name type="scientific">Adiantum capillus-veneris</name>
    <name type="common">Maidenhair fern</name>
    <dbReference type="NCBI Taxonomy" id="13818"/>
    <lineage>
        <taxon>Eukaryota</taxon>
        <taxon>Viridiplantae</taxon>
        <taxon>Streptophyta</taxon>
        <taxon>Embryophyta</taxon>
        <taxon>Tracheophyta</taxon>
        <taxon>Polypodiopsida</taxon>
        <taxon>Polypodiidae</taxon>
        <taxon>Polypodiales</taxon>
        <taxon>Pteridineae</taxon>
        <taxon>Pteridaceae</taxon>
        <taxon>Vittarioideae</taxon>
        <taxon>Adiantum</taxon>
    </lineage>
</organism>
<dbReference type="SUPFAM" id="SSF48371">
    <property type="entry name" value="ARM repeat"/>
    <property type="match status" value="1"/>
</dbReference>
<dbReference type="GO" id="GO:0012505">
    <property type="term" value="C:endomembrane system"/>
    <property type="evidence" value="ECO:0007669"/>
    <property type="project" value="UniProtKB-SubCell"/>
</dbReference>
<name>A0A9D4Z646_ADICA</name>
<evidence type="ECO:0000313" key="8">
    <source>
        <dbReference type="Proteomes" id="UP000886520"/>
    </source>
</evidence>
<evidence type="ECO:0000313" key="7">
    <source>
        <dbReference type="EMBL" id="KAI5061987.1"/>
    </source>
</evidence>
<evidence type="ECO:0000259" key="6">
    <source>
        <dbReference type="Pfam" id="PF01602"/>
    </source>
</evidence>
<keyword evidence="5" id="KW-1133">Transmembrane helix</keyword>
<evidence type="ECO:0000256" key="5">
    <source>
        <dbReference type="SAM" id="Phobius"/>
    </source>
</evidence>
<feature type="domain" description="Clathrin/coatomer adaptor adaptin-like N-terminal" evidence="6">
    <location>
        <begin position="126"/>
        <end position="371"/>
    </location>
</feature>
<feature type="domain" description="Clathrin/coatomer adaptor adaptin-like N-terminal" evidence="6">
    <location>
        <begin position="2"/>
        <end position="83"/>
    </location>
</feature>
<dbReference type="Proteomes" id="UP000886520">
    <property type="component" value="Chromosome 22"/>
</dbReference>
<dbReference type="GO" id="GO:0016192">
    <property type="term" value="P:vesicle-mediated transport"/>
    <property type="evidence" value="ECO:0007669"/>
    <property type="project" value="InterPro"/>
</dbReference>
<dbReference type="InterPro" id="IPR050840">
    <property type="entry name" value="Adaptor_Complx_Large_Subunit"/>
</dbReference>
<dbReference type="Gene3D" id="1.25.10.10">
    <property type="entry name" value="Leucine-rich Repeat Variant"/>
    <property type="match status" value="1"/>
</dbReference>
<evidence type="ECO:0000256" key="1">
    <source>
        <dbReference type="ARBA" id="ARBA00004308"/>
    </source>
</evidence>
<dbReference type="EMBL" id="JABFUD020000022">
    <property type="protein sequence ID" value="KAI5061987.1"/>
    <property type="molecule type" value="Genomic_DNA"/>
</dbReference>
<dbReference type="InterPro" id="IPR002553">
    <property type="entry name" value="Clathrin/coatomer_adapt-like_N"/>
</dbReference>
<dbReference type="AlphaFoldDB" id="A0A9D4Z646"/>
<keyword evidence="4 5" id="KW-0472">Membrane</keyword>
<dbReference type="PANTHER" id="PTHR22780">
    <property type="entry name" value="ADAPTIN, ALPHA/GAMMA/EPSILON"/>
    <property type="match status" value="1"/>
</dbReference>
<dbReference type="GO" id="GO:0006886">
    <property type="term" value="P:intracellular protein transport"/>
    <property type="evidence" value="ECO:0007669"/>
    <property type="project" value="InterPro"/>
</dbReference>
<proteinExistence type="predicted"/>
<comment type="subcellular location">
    <subcellularLocation>
        <location evidence="1">Endomembrane system</location>
    </subcellularLocation>
</comment>